<feature type="region of interest" description="Disordered" evidence="2">
    <location>
        <begin position="85"/>
        <end position="104"/>
    </location>
</feature>
<keyword evidence="1" id="KW-0129">CBS domain</keyword>
<evidence type="ECO:0000313" key="4">
    <source>
        <dbReference type="EMBL" id="NYJ18136.1"/>
    </source>
</evidence>
<feature type="region of interest" description="Disordered" evidence="2">
    <location>
        <begin position="109"/>
        <end position="145"/>
    </location>
</feature>
<dbReference type="PROSITE" id="PS51371">
    <property type="entry name" value="CBS"/>
    <property type="match status" value="1"/>
</dbReference>
<dbReference type="EMBL" id="JACCFQ010000002">
    <property type="protein sequence ID" value="NYJ18136.1"/>
    <property type="molecule type" value="Genomic_DNA"/>
</dbReference>
<reference evidence="4 5" key="1">
    <citation type="submission" date="2020-07" db="EMBL/GenBank/DDBJ databases">
        <title>Sequencing the genomes of 1000 actinobacteria strains.</title>
        <authorList>
            <person name="Klenk H.-P."/>
        </authorList>
    </citation>
    <scope>NUCLEOTIDE SEQUENCE [LARGE SCALE GENOMIC DNA]</scope>
    <source>
        <strain evidence="4 5">DSM 15664</strain>
    </source>
</reference>
<gene>
    <name evidence="4" type="ORF">HNR11_002726</name>
</gene>
<dbReference type="Gene3D" id="3.10.580.10">
    <property type="entry name" value="CBS-domain"/>
    <property type="match status" value="1"/>
</dbReference>
<dbReference type="Pfam" id="PF00571">
    <property type="entry name" value="CBS"/>
    <property type="match status" value="1"/>
</dbReference>
<name>A0A7Z0EAY9_9MICC</name>
<feature type="compositionally biased region" description="Polar residues" evidence="2">
    <location>
        <begin position="86"/>
        <end position="99"/>
    </location>
</feature>
<evidence type="ECO:0000256" key="2">
    <source>
        <dbReference type="SAM" id="MobiDB-lite"/>
    </source>
</evidence>
<feature type="domain" description="CBS" evidence="3">
    <location>
        <begin position="26"/>
        <end position="82"/>
    </location>
</feature>
<dbReference type="Proteomes" id="UP000560069">
    <property type="component" value="Unassembled WGS sequence"/>
</dbReference>
<dbReference type="AlphaFoldDB" id="A0A7Z0EAY9"/>
<dbReference type="SMART" id="SM00116">
    <property type="entry name" value="CBS"/>
    <property type="match status" value="1"/>
</dbReference>
<proteinExistence type="predicted"/>
<dbReference type="InterPro" id="IPR046342">
    <property type="entry name" value="CBS_dom_sf"/>
</dbReference>
<comment type="caution">
    <text evidence="4">The sequence shown here is derived from an EMBL/GenBank/DDBJ whole genome shotgun (WGS) entry which is preliminary data.</text>
</comment>
<keyword evidence="5" id="KW-1185">Reference proteome</keyword>
<sequence>MAQSELDRVLASMGDLAYSLRAQHLMRTTAPVVSTETTVEEALNLMATHQVEYAPVIQGRVLRGMLTSAAIARAESSAVISELTEHSQNTGTLQNTQPSGHAELLASTELRELTASTEGETATPAMTGPVADPGESTDRLGLSAA</sequence>
<evidence type="ECO:0000256" key="1">
    <source>
        <dbReference type="PROSITE-ProRule" id="PRU00703"/>
    </source>
</evidence>
<dbReference type="InterPro" id="IPR000644">
    <property type="entry name" value="CBS_dom"/>
</dbReference>
<organism evidence="4 5">
    <name type="scientific">Nesterenkonia sandarakina</name>
    <dbReference type="NCBI Taxonomy" id="272918"/>
    <lineage>
        <taxon>Bacteria</taxon>
        <taxon>Bacillati</taxon>
        <taxon>Actinomycetota</taxon>
        <taxon>Actinomycetes</taxon>
        <taxon>Micrococcales</taxon>
        <taxon>Micrococcaceae</taxon>
        <taxon>Nesterenkonia</taxon>
    </lineage>
</organism>
<accession>A0A7Z0EAY9</accession>
<protein>
    <submittedName>
        <fullName evidence="4">CBS domain-containing protein</fullName>
    </submittedName>
</protein>
<dbReference type="SUPFAM" id="SSF54631">
    <property type="entry name" value="CBS-domain pair"/>
    <property type="match status" value="1"/>
</dbReference>
<evidence type="ECO:0000259" key="3">
    <source>
        <dbReference type="PROSITE" id="PS51371"/>
    </source>
</evidence>
<evidence type="ECO:0000313" key="5">
    <source>
        <dbReference type="Proteomes" id="UP000560069"/>
    </source>
</evidence>